<organism evidence="2 3">
    <name type="scientific">Araneus ventricosus</name>
    <name type="common">Orbweaver spider</name>
    <name type="synonym">Epeira ventricosa</name>
    <dbReference type="NCBI Taxonomy" id="182803"/>
    <lineage>
        <taxon>Eukaryota</taxon>
        <taxon>Metazoa</taxon>
        <taxon>Ecdysozoa</taxon>
        <taxon>Arthropoda</taxon>
        <taxon>Chelicerata</taxon>
        <taxon>Arachnida</taxon>
        <taxon>Araneae</taxon>
        <taxon>Araneomorphae</taxon>
        <taxon>Entelegynae</taxon>
        <taxon>Araneoidea</taxon>
        <taxon>Araneidae</taxon>
        <taxon>Araneus</taxon>
    </lineage>
</organism>
<keyword evidence="3" id="KW-1185">Reference proteome</keyword>
<comment type="caution">
    <text evidence="2">The sequence shown here is derived from an EMBL/GenBank/DDBJ whole genome shotgun (WGS) entry which is preliminary data.</text>
</comment>
<dbReference type="Proteomes" id="UP000499080">
    <property type="component" value="Unassembled WGS sequence"/>
</dbReference>
<reference evidence="2 3" key="1">
    <citation type="journal article" date="2019" name="Sci. Rep.">
        <title>Orb-weaving spider Araneus ventricosus genome elucidates the spidroin gene catalogue.</title>
        <authorList>
            <person name="Kono N."/>
            <person name="Nakamura H."/>
            <person name="Ohtoshi R."/>
            <person name="Moran D.A.P."/>
            <person name="Shinohara A."/>
            <person name="Yoshida Y."/>
            <person name="Fujiwara M."/>
            <person name="Mori M."/>
            <person name="Tomita M."/>
            <person name="Arakawa K."/>
        </authorList>
    </citation>
    <scope>NUCLEOTIDE SEQUENCE [LARGE SCALE GENOMIC DNA]</scope>
</reference>
<gene>
    <name evidence="2" type="ORF">AVEN_45166_1</name>
</gene>
<feature type="region of interest" description="Disordered" evidence="1">
    <location>
        <begin position="89"/>
        <end position="115"/>
    </location>
</feature>
<evidence type="ECO:0000313" key="3">
    <source>
        <dbReference type="Proteomes" id="UP000499080"/>
    </source>
</evidence>
<feature type="compositionally biased region" description="Basic residues" evidence="1">
    <location>
        <begin position="91"/>
        <end position="101"/>
    </location>
</feature>
<proteinExistence type="predicted"/>
<evidence type="ECO:0000313" key="2">
    <source>
        <dbReference type="EMBL" id="GBM94999.1"/>
    </source>
</evidence>
<evidence type="ECO:0000256" key="1">
    <source>
        <dbReference type="SAM" id="MobiDB-lite"/>
    </source>
</evidence>
<sequence>MKHLQPSAIFQQDAGPKMFEHFDGTEPPAGYPQKCIDLFNKNFVRVGRLKFSTQTRKFVKTAADSDNTKLSEKRKEAARLVAEAVSTRPFGQKKRQFRKGSRGGSGSPVPTDVAPSNCLAALSKAPPALPNGKEASFLRDEDNAKKMLRIARSQDAAETKSNKSSNYLNNYELFPGFKVSRATVGWN</sequence>
<name>A0A4Y2JZL1_ARAVE</name>
<dbReference type="AlphaFoldDB" id="A0A4Y2JZL1"/>
<protein>
    <submittedName>
        <fullName evidence="2">Uncharacterized protein</fullName>
    </submittedName>
</protein>
<dbReference type="EMBL" id="BGPR01004019">
    <property type="protein sequence ID" value="GBM94999.1"/>
    <property type="molecule type" value="Genomic_DNA"/>
</dbReference>
<accession>A0A4Y2JZL1</accession>